<gene>
    <name evidence="1" type="ORF">LCGC14_2176440</name>
</gene>
<sequence length="59" mass="6914">MNRLKWRDVEWWYINLASRPDRDLHAKEQFGVNMLMTARRCQTSPVCASGMSPGFRAMP</sequence>
<organism evidence="1">
    <name type="scientific">marine sediment metagenome</name>
    <dbReference type="NCBI Taxonomy" id="412755"/>
    <lineage>
        <taxon>unclassified sequences</taxon>
        <taxon>metagenomes</taxon>
        <taxon>ecological metagenomes</taxon>
    </lineage>
</organism>
<protein>
    <submittedName>
        <fullName evidence="1">Uncharacterized protein</fullName>
    </submittedName>
</protein>
<dbReference type="AlphaFoldDB" id="A0A0F9G191"/>
<comment type="caution">
    <text evidence="1">The sequence shown here is derived from an EMBL/GenBank/DDBJ whole genome shotgun (WGS) entry which is preliminary data.</text>
</comment>
<name>A0A0F9G191_9ZZZZ</name>
<evidence type="ECO:0000313" key="1">
    <source>
        <dbReference type="EMBL" id="KKL63305.1"/>
    </source>
</evidence>
<proteinExistence type="predicted"/>
<accession>A0A0F9G191</accession>
<reference evidence="1" key="1">
    <citation type="journal article" date="2015" name="Nature">
        <title>Complex archaea that bridge the gap between prokaryotes and eukaryotes.</title>
        <authorList>
            <person name="Spang A."/>
            <person name="Saw J.H."/>
            <person name="Jorgensen S.L."/>
            <person name="Zaremba-Niedzwiedzka K."/>
            <person name="Martijn J."/>
            <person name="Lind A.E."/>
            <person name="van Eijk R."/>
            <person name="Schleper C."/>
            <person name="Guy L."/>
            <person name="Ettema T.J."/>
        </authorList>
    </citation>
    <scope>NUCLEOTIDE SEQUENCE</scope>
</reference>
<dbReference type="EMBL" id="LAZR01028216">
    <property type="protein sequence ID" value="KKL63305.1"/>
    <property type="molecule type" value="Genomic_DNA"/>
</dbReference>